<sequence length="39" mass="4458">IGLLLTVVSLVLTRYARATDYFLNYRRAQLAAESCVEHM</sequence>
<reference evidence="1" key="1">
    <citation type="journal article" date="2014" name="Front. Microbiol.">
        <title>High frequency of phylogenetically diverse reductive dehalogenase-homologous genes in deep subseafloor sedimentary metagenomes.</title>
        <authorList>
            <person name="Kawai M."/>
            <person name="Futagami T."/>
            <person name="Toyoda A."/>
            <person name="Takaki Y."/>
            <person name="Nishi S."/>
            <person name="Hori S."/>
            <person name="Arai W."/>
            <person name="Tsubouchi T."/>
            <person name="Morono Y."/>
            <person name="Uchiyama I."/>
            <person name="Ito T."/>
            <person name="Fujiyama A."/>
            <person name="Inagaki F."/>
            <person name="Takami H."/>
        </authorList>
    </citation>
    <scope>NUCLEOTIDE SEQUENCE</scope>
    <source>
        <strain evidence="1">Expedition CK06-06</strain>
    </source>
</reference>
<comment type="caution">
    <text evidence="1">The sequence shown here is derived from an EMBL/GenBank/DDBJ whole genome shotgun (WGS) entry which is preliminary data.</text>
</comment>
<dbReference type="AlphaFoldDB" id="X0U5K0"/>
<protein>
    <submittedName>
        <fullName evidence="1">Uncharacterized protein</fullName>
    </submittedName>
</protein>
<feature type="non-terminal residue" evidence="1">
    <location>
        <position position="39"/>
    </location>
</feature>
<dbReference type="EMBL" id="BARS01014656">
    <property type="protein sequence ID" value="GAF95647.1"/>
    <property type="molecule type" value="Genomic_DNA"/>
</dbReference>
<feature type="non-terminal residue" evidence="1">
    <location>
        <position position="1"/>
    </location>
</feature>
<accession>X0U5K0</accession>
<evidence type="ECO:0000313" key="1">
    <source>
        <dbReference type="EMBL" id="GAF95647.1"/>
    </source>
</evidence>
<gene>
    <name evidence="1" type="ORF">S01H1_24519</name>
</gene>
<proteinExistence type="predicted"/>
<organism evidence="1">
    <name type="scientific">marine sediment metagenome</name>
    <dbReference type="NCBI Taxonomy" id="412755"/>
    <lineage>
        <taxon>unclassified sequences</taxon>
        <taxon>metagenomes</taxon>
        <taxon>ecological metagenomes</taxon>
    </lineage>
</organism>
<name>X0U5K0_9ZZZZ</name>